<dbReference type="Gene3D" id="3.20.19.10">
    <property type="entry name" value="Aconitase, domain 4"/>
    <property type="match status" value="1"/>
</dbReference>
<dbReference type="OrthoDB" id="9777465at2"/>
<proteinExistence type="inferred from homology"/>
<dbReference type="KEGG" id="fwa:DCMF_16300"/>
<dbReference type="CDD" id="cd01577">
    <property type="entry name" value="IPMI_Swivel"/>
    <property type="match status" value="1"/>
</dbReference>
<sequence length="165" mass="18179">MAKCWKFGDNISTDEIIPVQYMVVVDPRELGTHIMENVRPGFAGQFQTGDIIVAGENYGYGSSREHAVWALKGAGTSAVIARSYARIFYRNALNIGLPAIICPEAVDGIEEGDSVEVDLEKGTIHHLTKGVTYSFPLFPSFLREIMENGGLIETLNAMDLKKRID</sequence>
<comment type="pathway">
    <text evidence="3">Amino-acid biosynthesis; L-leucine biosynthesis; L-leucine from 3-methyl-2-oxobutanoate: step 2/4.</text>
</comment>
<dbReference type="HAMAP" id="MF_01032">
    <property type="entry name" value="LeuD_type2"/>
    <property type="match status" value="1"/>
</dbReference>
<dbReference type="InterPro" id="IPR000573">
    <property type="entry name" value="AconitaseA/IPMdHydase_ssu_swvl"/>
</dbReference>
<keyword evidence="3" id="KW-0432">Leucine biosynthesis</keyword>
<dbReference type="Pfam" id="PF00694">
    <property type="entry name" value="Aconitase_C"/>
    <property type="match status" value="1"/>
</dbReference>
<keyword evidence="3" id="KW-0100">Branched-chain amino acid biosynthesis</keyword>
<evidence type="ECO:0000256" key="2">
    <source>
        <dbReference type="ARBA" id="ARBA00023239"/>
    </source>
</evidence>
<dbReference type="RefSeq" id="WP_148135402.1">
    <property type="nucleotide sequence ID" value="NZ_CP017634.1"/>
</dbReference>
<dbReference type="Proteomes" id="UP000323521">
    <property type="component" value="Chromosome"/>
</dbReference>
<keyword evidence="6" id="KW-1185">Reference proteome</keyword>
<dbReference type="SUPFAM" id="SSF52016">
    <property type="entry name" value="LeuD/IlvD-like"/>
    <property type="match status" value="1"/>
</dbReference>
<reference evidence="5 6" key="1">
    <citation type="submission" date="2016-10" db="EMBL/GenBank/DDBJ databases">
        <title>Complete Genome Sequence of Peptococcaceae strain DCMF.</title>
        <authorList>
            <person name="Edwards R.J."/>
            <person name="Holland S.I."/>
            <person name="Deshpande N.P."/>
            <person name="Wong Y.K."/>
            <person name="Ertan H."/>
            <person name="Manefield M."/>
            <person name="Russell T.L."/>
            <person name="Lee M.J."/>
        </authorList>
    </citation>
    <scope>NUCLEOTIDE SEQUENCE [LARGE SCALE GENOMIC DNA]</scope>
    <source>
        <strain evidence="5 6">DCMF</strain>
    </source>
</reference>
<comment type="subunit">
    <text evidence="3">Heterodimer of LeuC and LeuD.</text>
</comment>
<dbReference type="InterPro" id="IPR050075">
    <property type="entry name" value="LeuD"/>
</dbReference>
<evidence type="ECO:0000256" key="1">
    <source>
        <dbReference type="ARBA" id="ARBA00009869"/>
    </source>
</evidence>
<organism evidence="5 6">
    <name type="scientific">Formimonas warabiya</name>
    <dbReference type="NCBI Taxonomy" id="1761012"/>
    <lineage>
        <taxon>Bacteria</taxon>
        <taxon>Bacillati</taxon>
        <taxon>Bacillota</taxon>
        <taxon>Clostridia</taxon>
        <taxon>Eubacteriales</taxon>
        <taxon>Peptococcaceae</taxon>
        <taxon>Candidatus Formimonas</taxon>
    </lineage>
</organism>
<dbReference type="InterPro" id="IPR015928">
    <property type="entry name" value="Aconitase/3IPM_dehydase_swvl"/>
</dbReference>
<keyword evidence="3" id="KW-0028">Amino-acid biosynthesis</keyword>
<dbReference type="InterPro" id="IPR011827">
    <property type="entry name" value="LeuD_type2/HacB/DmdB"/>
</dbReference>
<evidence type="ECO:0000313" key="5">
    <source>
        <dbReference type="EMBL" id="ATW26125.1"/>
    </source>
</evidence>
<dbReference type="InterPro" id="IPR033940">
    <property type="entry name" value="IPMI_Swivel"/>
</dbReference>
<dbReference type="AlphaFoldDB" id="A0A3G1KV95"/>
<comment type="catalytic activity">
    <reaction evidence="3">
        <text>(2R,3S)-3-isopropylmalate = (2S)-2-isopropylmalate</text>
        <dbReference type="Rhea" id="RHEA:32287"/>
        <dbReference type="ChEBI" id="CHEBI:1178"/>
        <dbReference type="ChEBI" id="CHEBI:35121"/>
        <dbReference type="EC" id="4.2.1.33"/>
    </reaction>
</comment>
<dbReference type="UniPathway" id="UPA00048">
    <property type="reaction ID" value="UER00071"/>
</dbReference>
<protein>
    <recommendedName>
        <fullName evidence="3">3-isopropylmalate dehydratase small subunit</fullName>
        <ecNumber evidence="3">4.2.1.33</ecNumber>
    </recommendedName>
    <alternativeName>
        <fullName evidence="3">Alpha-IPM isomerase</fullName>
        <shortName evidence="3">IPMI</shortName>
    </alternativeName>
    <alternativeName>
        <fullName evidence="3">Isopropylmalate isomerase</fullName>
    </alternativeName>
</protein>
<dbReference type="EC" id="4.2.1.33" evidence="3"/>
<dbReference type="NCBIfam" id="TIGR02087">
    <property type="entry name" value="LEUD_arch"/>
    <property type="match status" value="1"/>
</dbReference>
<evidence type="ECO:0000256" key="3">
    <source>
        <dbReference type="HAMAP-Rule" id="MF_01032"/>
    </source>
</evidence>
<gene>
    <name evidence="3 5" type="primary">leuD</name>
    <name evidence="5" type="ORF">DCMF_16300</name>
</gene>
<dbReference type="GO" id="GO:0009098">
    <property type="term" value="P:L-leucine biosynthetic process"/>
    <property type="evidence" value="ECO:0007669"/>
    <property type="project" value="UniProtKB-UniRule"/>
</dbReference>
<evidence type="ECO:0000313" key="6">
    <source>
        <dbReference type="Proteomes" id="UP000323521"/>
    </source>
</evidence>
<dbReference type="GO" id="GO:0003861">
    <property type="term" value="F:3-isopropylmalate dehydratase activity"/>
    <property type="evidence" value="ECO:0007669"/>
    <property type="project" value="UniProtKB-UniRule"/>
</dbReference>
<comment type="similarity">
    <text evidence="1 3">Belongs to the LeuD family. LeuD type 2 subfamily.</text>
</comment>
<dbReference type="PANTHER" id="PTHR43345">
    <property type="entry name" value="3-ISOPROPYLMALATE DEHYDRATASE SMALL SUBUNIT 2-RELATED-RELATED"/>
    <property type="match status" value="1"/>
</dbReference>
<dbReference type="EMBL" id="CP017634">
    <property type="protein sequence ID" value="ATW26125.1"/>
    <property type="molecule type" value="Genomic_DNA"/>
</dbReference>
<evidence type="ECO:0000259" key="4">
    <source>
        <dbReference type="Pfam" id="PF00694"/>
    </source>
</evidence>
<accession>A0A3G1KV95</accession>
<feature type="domain" description="Aconitase A/isopropylmalate dehydratase small subunit swivel" evidence="4">
    <location>
        <begin position="47"/>
        <end position="97"/>
    </location>
</feature>
<comment type="function">
    <text evidence="3">Catalyzes the isomerization between 2-isopropylmalate and 3-isopropylmalate, via the formation of 2-isopropylmaleate.</text>
</comment>
<name>A0A3G1KV95_FORW1</name>
<dbReference type="PANTHER" id="PTHR43345:SF2">
    <property type="entry name" value="3-ISOPROPYLMALATE DEHYDRATASE SMALL SUBUNIT 1"/>
    <property type="match status" value="1"/>
</dbReference>
<keyword evidence="2 3" id="KW-0456">Lyase</keyword>